<keyword evidence="3" id="KW-1185">Reference proteome</keyword>
<evidence type="ECO:0000256" key="1">
    <source>
        <dbReference type="SAM" id="Phobius"/>
    </source>
</evidence>
<feature type="transmembrane region" description="Helical" evidence="1">
    <location>
        <begin position="94"/>
        <end position="112"/>
    </location>
</feature>
<name>A0ABQ5MNC2_9FLAO</name>
<feature type="transmembrane region" description="Helical" evidence="1">
    <location>
        <begin position="23"/>
        <end position="44"/>
    </location>
</feature>
<comment type="caution">
    <text evidence="2">The sequence shown here is derived from an EMBL/GenBank/DDBJ whole genome shotgun (WGS) entry which is preliminary data.</text>
</comment>
<reference evidence="2" key="1">
    <citation type="submission" date="2022-07" db="EMBL/GenBank/DDBJ databases">
        <title>Taxonomy of Novel Oxalotrophic and Methylotrophic Bacteria.</title>
        <authorList>
            <person name="Sahin N."/>
            <person name="Tani A."/>
        </authorList>
    </citation>
    <scope>NUCLEOTIDE SEQUENCE</scope>
    <source>
        <strain evidence="2">Y10</strain>
    </source>
</reference>
<accession>A0ABQ5MNC2</accession>
<dbReference type="RefSeq" id="WP_281766537.1">
    <property type="nucleotide sequence ID" value="NZ_BRVO01000005.1"/>
</dbReference>
<protein>
    <submittedName>
        <fullName evidence="2">Uncharacterized protein</fullName>
    </submittedName>
</protein>
<keyword evidence="1" id="KW-1133">Transmembrane helix</keyword>
<feature type="transmembrane region" description="Helical" evidence="1">
    <location>
        <begin position="118"/>
        <end position="135"/>
    </location>
</feature>
<organism evidence="2 3">
    <name type="scientific">Neptunitalea lumnitzerae</name>
    <dbReference type="NCBI Taxonomy" id="2965509"/>
    <lineage>
        <taxon>Bacteria</taxon>
        <taxon>Pseudomonadati</taxon>
        <taxon>Bacteroidota</taxon>
        <taxon>Flavobacteriia</taxon>
        <taxon>Flavobacteriales</taxon>
        <taxon>Flavobacteriaceae</taxon>
        <taxon>Neptunitalea</taxon>
    </lineage>
</organism>
<sequence length="163" mass="18269">METNFIKNIDDNNNNNSKKRETLYLFQNIIVTGLLAFTAIAFFFYNSLEVEKGIKIIFAPFLSIVPLLFVLSILKDLKKGFKNADYNRDEIIKFSMVAAGVAALFVGVTYLFSKIDALEILLASLMAVLSIVFFLKSKIKDVLGMAIITGIAEGIIVYMVFLF</sequence>
<feature type="transmembrane region" description="Helical" evidence="1">
    <location>
        <begin position="56"/>
        <end position="74"/>
    </location>
</feature>
<keyword evidence="1" id="KW-0812">Transmembrane</keyword>
<gene>
    <name evidence="2" type="ORF">Y10_32690</name>
</gene>
<feature type="transmembrane region" description="Helical" evidence="1">
    <location>
        <begin position="142"/>
        <end position="161"/>
    </location>
</feature>
<dbReference type="Proteomes" id="UP001143543">
    <property type="component" value="Unassembled WGS sequence"/>
</dbReference>
<dbReference type="EMBL" id="BRVO01000005">
    <property type="protein sequence ID" value="GLB50901.1"/>
    <property type="molecule type" value="Genomic_DNA"/>
</dbReference>
<evidence type="ECO:0000313" key="3">
    <source>
        <dbReference type="Proteomes" id="UP001143543"/>
    </source>
</evidence>
<proteinExistence type="predicted"/>
<evidence type="ECO:0000313" key="2">
    <source>
        <dbReference type="EMBL" id="GLB50901.1"/>
    </source>
</evidence>
<keyword evidence="1" id="KW-0472">Membrane</keyword>